<evidence type="ECO:0000313" key="5">
    <source>
        <dbReference type="Proteomes" id="UP001165092"/>
    </source>
</evidence>
<dbReference type="EMBL" id="BSQG01000008">
    <property type="protein sequence ID" value="GLU49650.1"/>
    <property type="molecule type" value="Genomic_DNA"/>
</dbReference>
<evidence type="ECO:0000313" key="4">
    <source>
        <dbReference type="EMBL" id="GLU49650.1"/>
    </source>
</evidence>
<dbReference type="GO" id="GO:0005975">
    <property type="term" value="P:carbohydrate metabolic process"/>
    <property type="evidence" value="ECO:0007669"/>
    <property type="project" value="InterPro"/>
</dbReference>
<sequence>MEFEEYRLDDVATDPRLDPGGLLRQAATGAAQVRRSRSAVLEAGLDVLAQEGRPRSVVIVGTGITAFSGDVLEVLLGTGLPVPVTTVEGTRLPGWVGAYDLVVVVAVASGQDDAGAVAVVVEAARRGCRLLAVGVPGGPLAGPAEQVRAPYAAVPLSGEPRTLLWAVATALLTAVGTAGLRTVPEDGYEATAVALEDAAHRCAPGVDTSTNPAKVLALELAGSLPVIWGTSPVTALAARRFASQLAADARYPALAAGTPGAVETQAATLSGPLFPAGERSIFDDPETGAGLRPRVVLLKDDHAAPQDAAALDGARLSALGAGAAVTEIAAKGAGPMERLAGLIALTDYASLYLAVAYAVEPLTNTLVVR</sequence>
<organism evidence="4 5">
    <name type="scientific">Nocardiopsis ansamitocini</name>
    <dbReference type="NCBI Taxonomy" id="1670832"/>
    <lineage>
        <taxon>Bacteria</taxon>
        <taxon>Bacillati</taxon>
        <taxon>Actinomycetota</taxon>
        <taxon>Actinomycetes</taxon>
        <taxon>Streptosporangiales</taxon>
        <taxon>Nocardiopsidaceae</taxon>
        <taxon>Nocardiopsis</taxon>
    </lineage>
</organism>
<dbReference type="InterPro" id="IPR046348">
    <property type="entry name" value="SIS_dom_sf"/>
</dbReference>
<dbReference type="GO" id="GO:1901135">
    <property type="term" value="P:carbohydrate derivative metabolic process"/>
    <property type="evidence" value="ECO:0007669"/>
    <property type="project" value="InterPro"/>
</dbReference>
<name>A0A9W6P9J1_9ACTN</name>
<dbReference type="Gene3D" id="3.40.50.10490">
    <property type="entry name" value="Glucose-6-phosphate isomerase like protein, domain 1"/>
    <property type="match status" value="2"/>
</dbReference>
<dbReference type="GO" id="GO:0004347">
    <property type="term" value="F:glucose-6-phosphate isomerase activity"/>
    <property type="evidence" value="ECO:0007669"/>
    <property type="project" value="InterPro"/>
</dbReference>
<protein>
    <recommendedName>
        <fullName evidence="3">SIS domain-containing protein</fullName>
    </recommendedName>
</protein>
<dbReference type="CDD" id="cd05637">
    <property type="entry name" value="SIS_PGI_PMI_2"/>
    <property type="match status" value="1"/>
</dbReference>
<proteinExistence type="inferred from homology"/>
<evidence type="ECO:0000259" key="3">
    <source>
        <dbReference type="PROSITE" id="PS51464"/>
    </source>
</evidence>
<evidence type="ECO:0000256" key="1">
    <source>
        <dbReference type="ARBA" id="ARBA00010523"/>
    </source>
</evidence>
<dbReference type="Proteomes" id="UP001165092">
    <property type="component" value="Unassembled WGS sequence"/>
</dbReference>
<dbReference type="Pfam" id="PF10432">
    <property type="entry name" value="bact-PGI_C"/>
    <property type="match status" value="1"/>
</dbReference>
<keyword evidence="5" id="KW-1185">Reference proteome</keyword>
<dbReference type="SUPFAM" id="SSF53697">
    <property type="entry name" value="SIS domain"/>
    <property type="match status" value="1"/>
</dbReference>
<keyword evidence="2" id="KW-0413">Isomerase</keyword>
<dbReference type="GO" id="GO:0097367">
    <property type="term" value="F:carbohydrate derivative binding"/>
    <property type="evidence" value="ECO:0007669"/>
    <property type="project" value="InterPro"/>
</dbReference>
<dbReference type="InterPro" id="IPR001347">
    <property type="entry name" value="SIS_dom"/>
</dbReference>
<accession>A0A9W6P9J1</accession>
<dbReference type="PROSITE" id="PS51464">
    <property type="entry name" value="SIS"/>
    <property type="match status" value="1"/>
</dbReference>
<gene>
    <name evidence="4" type="ORF">Nans01_40010</name>
</gene>
<dbReference type="GO" id="GO:0004476">
    <property type="term" value="F:mannose-6-phosphate isomerase activity"/>
    <property type="evidence" value="ECO:0007669"/>
    <property type="project" value="InterPro"/>
</dbReference>
<feature type="domain" description="SIS" evidence="3">
    <location>
        <begin position="44"/>
        <end position="188"/>
    </location>
</feature>
<comment type="similarity">
    <text evidence="1">Belongs to the PGI/PMI family.</text>
</comment>
<evidence type="ECO:0000256" key="2">
    <source>
        <dbReference type="ARBA" id="ARBA00023235"/>
    </source>
</evidence>
<comment type="caution">
    <text evidence="4">The sequence shown here is derived from an EMBL/GenBank/DDBJ whole genome shotgun (WGS) entry which is preliminary data.</text>
</comment>
<dbReference type="InterPro" id="IPR019490">
    <property type="entry name" value="Glu6P/Mann6P_isomerase_C"/>
</dbReference>
<reference evidence="4" key="1">
    <citation type="submission" date="2023-02" db="EMBL/GenBank/DDBJ databases">
        <title>Nocardiopsis ansamitocini NBRC 112285.</title>
        <authorList>
            <person name="Ichikawa N."/>
            <person name="Sato H."/>
            <person name="Tonouchi N."/>
        </authorList>
    </citation>
    <scope>NUCLEOTIDE SEQUENCE</scope>
    <source>
        <strain evidence="4">NBRC 112285</strain>
    </source>
</reference>
<dbReference type="AlphaFoldDB" id="A0A9W6P9J1"/>
<dbReference type="RefSeq" id="WP_285761191.1">
    <property type="nucleotide sequence ID" value="NZ_BSQG01000008.1"/>
</dbReference>